<reference evidence="2" key="4">
    <citation type="submission" date="2020-07" db="EMBL/GenBank/DDBJ databases">
        <authorList>
            <person name="Pothier F. J."/>
        </authorList>
    </citation>
    <scope>NUCLEOTIDE SEQUENCE</scope>
    <source>
        <strain evidence="2">CFBP 2533</strain>
    </source>
</reference>
<keyword evidence="1" id="KW-0472">Membrane</keyword>
<keyword evidence="1" id="KW-0812">Transmembrane</keyword>
<feature type="transmembrane region" description="Helical" evidence="1">
    <location>
        <begin position="81"/>
        <end position="101"/>
    </location>
</feature>
<evidence type="ECO:0000313" key="4">
    <source>
        <dbReference type="Proteomes" id="UP000548771"/>
    </source>
</evidence>
<evidence type="ECO:0008006" key="5">
    <source>
        <dbReference type="Google" id="ProtNLM"/>
    </source>
</evidence>
<dbReference type="AlphaFoldDB" id="A0A6V7CTP3"/>
<name>A0A6V7CTP3_9XANT</name>
<organism evidence="2">
    <name type="scientific">Xanthomonas hortorum pv. pelargonii</name>
    <dbReference type="NCBI Taxonomy" id="453602"/>
    <lineage>
        <taxon>Bacteria</taxon>
        <taxon>Pseudomonadati</taxon>
        <taxon>Pseudomonadota</taxon>
        <taxon>Gammaproteobacteria</taxon>
        <taxon>Lysobacterales</taxon>
        <taxon>Lysobacteraceae</taxon>
        <taxon>Xanthomonas</taxon>
    </lineage>
</organism>
<evidence type="ECO:0000313" key="3">
    <source>
        <dbReference type="EMBL" id="NMI20900.1"/>
    </source>
</evidence>
<reference evidence="4" key="2">
    <citation type="journal article" date="2020" name="Syst. Appl. Microbiol.">
        <title>Clarifying the taxonomy of the causal agent of bacterial leaf spot of lettuce through a polyphasic approach reveals that Xanthomonas cynarae Trebaol et al. 2000 emend. Timilsina et al. 2019 is a later heterotypic synonym of Xanthomonas hortorum Vauterin et al. 1995.</title>
        <authorList>
            <person name="Moriniere L."/>
            <person name="Burlet A."/>
            <person name="Rosenthal E.R."/>
            <person name="Nesme X."/>
            <person name="Portier P."/>
            <person name="Bull C.T."/>
            <person name="Lavire C."/>
            <person name="Fischer-Le Saux M."/>
            <person name="Bertolla F."/>
        </authorList>
    </citation>
    <scope>NUCLEOTIDE SEQUENCE [LARGE SCALE GENOMIC DNA]</scope>
    <source>
        <strain evidence="4">CFBP2533</strain>
    </source>
</reference>
<dbReference type="EMBL" id="LR828261">
    <property type="protein sequence ID" value="CAD0322407.1"/>
    <property type="molecule type" value="Genomic_DNA"/>
</dbReference>
<feature type="transmembrane region" description="Helical" evidence="1">
    <location>
        <begin position="12"/>
        <end position="31"/>
    </location>
</feature>
<feature type="transmembrane region" description="Helical" evidence="1">
    <location>
        <begin position="107"/>
        <end position="126"/>
    </location>
</feature>
<dbReference type="EMBL" id="LR828261">
    <property type="protein sequence ID" value="CAD0322416.1"/>
    <property type="molecule type" value="Genomic_DNA"/>
</dbReference>
<evidence type="ECO:0000313" key="2">
    <source>
        <dbReference type="EMBL" id="CAD0322416.1"/>
    </source>
</evidence>
<accession>A0A6V7CTP3</accession>
<proteinExistence type="predicted"/>
<dbReference type="Proteomes" id="UP000548771">
    <property type="component" value="Unassembled WGS sequence"/>
</dbReference>
<dbReference type="EMBL" id="SMDX01000002">
    <property type="protein sequence ID" value="NMI20900.1"/>
    <property type="molecule type" value="Genomic_DNA"/>
</dbReference>
<feature type="transmembrane region" description="Helical" evidence="1">
    <location>
        <begin position="51"/>
        <end position="69"/>
    </location>
</feature>
<dbReference type="RefSeq" id="WP_168957320.1">
    <property type="nucleotide sequence ID" value="NZ_CP098604.1"/>
</dbReference>
<sequence>MSTPTASRAFRFLATVSALLLFVLGAAWLLAPATMLANWGVAFDSNALGLVGRRAAPLYAAIGVMLVLVRNAPPSPGRRAVIAGFVTACLLLAVLGVAEWAAGHVNAGIFAAVAIEVGFPLAFLLVTRADAAQRRNNHAR</sequence>
<evidence type="ECO:0000256" key="1">
    <source>
        <dbReference type="SAM" id="Phobius"/>
    </source>
</evidence>
<keyword evidence="1" id="KW-1133">Transmembrane helix</keyword>
<protein>
    <recommendedName>
        <fullName evidence="5">DUF4345 domain-containing protein</fullName>
    </recommendedName>
</protein>
<reference evidence="3" key="3">
    <citation type="journal article" date="2020" name="Syst. Appl. Microbiol.">
        <title>Clarifying the taxonomy of the causal agent of bacterial leaf spot of lettuce through a polyphasic approach reveals that Xanthomonas cynarae Trebaol et al. 2000 emend. Timilsina et al. 2019 is a later heterotypic synonym of Xanthomonas hortorum Vauterin et al. 1995.</title>
        <authorList>
            <person name="Moriniere L."/>
            <person name="Burlet A."/>
            <person name="Rosenthal E.R."/>
            <person name="Nesme X."/>
            <person name="Portier P."/>
            <person name="Bull C.T."/>
            <person name="Lavire C."/>
            <person name="Fischer-Le Saux M."/>
            <person name="Bertolla F."/>
        </authorList>
    </citation>
    <scope>NUCLEOTIDE SEQUENCE</scope>
    <source>
        <strain evidence="3">CFBP2533</strain>
    </source>
</reference>
<reference evidence="3" key="1">
    <citation type="submission" date="2019-03" db="EMBL/GenBank/DDBJ databases">
        <authorList>
            <person name="Moriniere L."/>
            <person name="Burlet A."/>
            <person name="Rosenthal E."/>
            <person name="Portier P."/>
            <person name="Lavire C."/>
            <person name="Nesme X."/>
            <person name="Bull C.T."/>
            <person name="Le Saux M."/>
            <person name="Bertolla F."/>
        </authorList>
    </citation>
    <scope>NUCLEOTIDE SEQUENCE</scope>
    <source>
        <strain evidence="3">CFBP2533</strain>
    </source>
</reference>
<gene>
    <name evidence="2" type="ORF">CFBP2533_16810</name>
    <name evidence="3" type="ORF">E1J24_03100</name>
</gene>